<feature type="compositionally biased region" description="Polar residues" evidence="1">
    <location>
        <begin position="68"/>
        <end position="80"/>
    </location>
</feature>
<protein>
    <submittedName>
        <fullName evidence="2">Uncharacterized protein</fullName>
    </submittedName>
</protein>
<dbReference type="Proteomes" id="UP001249851">
    <property type="component" value="Unassembled WGS sequence"/>
</dbReference>
<dbReference type="EMBL" id="JARQWQ010000158">
    <property type="protein sequence ID" value="KAK2548033.1"/>
    <property type="molecule type" value="Genomic_DNA"/>
</dbReference>
<feature type="region of interest" description="Disordered" evidence="1">
    <location>
        <begin position="65"/>
        <end position="87"/>
    </location>
</feature>
<reference evidence="2" key="2">
    <citation type="journal article" date="2023" name="Science">
        <title>Genomic signatures of disease resistance in endangered staghorn corals.</title>
        <authorList>
            <person name="Vollmer S.V."/>
            <person name="Selwyn J.D."/>
            <person name="Despard B.A."/>
            <person name="Roesel C.L."/>
        </authorList>
    </citation>
    <scope>NUCLEOTIDE SEQUENCE</scope>
    <source>
        <strain evidence="2">K2</strain>
    </source>
</reference>
<evidence type="ECO:0000256" key="1">
    <source>
        <dbReference type="SAM" id="MobiDB-lite"/>
    </source>
</evidence>
<keyword evidence="3" id="KW-1185">Reference proteome</keyword>
<sequence length="129" mass="14255">MSRDYRGDLKWRVGLIVNKTGPLMYEVEVATGIIWRRHIDQLKPTAVNVTDTDTVEASQPKVACTPPASIQLSTPPNVTGTDPEIPEADQPEVVSVSIPITPEASPASSTVRELRYPQRVRRAPQRLDL</sequence>
<evidence type="ECO:0000313" key="3">
    <source>
        <dbReference type="Proteomes" id="UP001249851"/>
    </source>
</evidence>
<organism evidence="2 3">
    <name type="scientific">Acropora cervicornis</name>
    <name type="common">Staghorn coral</name>
    <dbReference type="NCBI Taxonomy" id="6130"/>
    <lineage>
        <taxon>Eukaryota</taxon>
        <taxon>Metazoa</taxon>
        <taxon>Cnidaria</taxon>
        <taxon>Anthozoa</taxon>
        <taxon>Hexacorallia</taxon>
        <taxon>Scleractinia</taxon>
        <taxon>Astrocoeniina</taxon>
        <taxon>Acroporidae</taxon>
        <taxon>Acropora</taxon>
    </lineage>
</organism>
<proteinExistence type="predicted"/>
<comment type="caution">
    <text evidence="2">The sequence shown here is derived from an EMBL/GenBank/DDBJ whole genome shotgun (WGS) entry which is preliminary data.</text>
</comment>
<reference evidence="2" key="1">
    <citation type="journal article" date="2023" name="G3 (Bethesda)">
        <title>Whole genome assembly and annotation of the endangered Caribbean coral Acropora cervicornis.</title>
        <authorList>
            <person name="Selwyn J.D."/>
            <person name="Vollmer S.V."/>
        </authorList>
    </citation>
    <scope>NUCLEOTIDE SEQUENCE</scope>
    <source>
        <strain evidence="2">K2</strain>
    </source>
</reference>
<evidence type="ECO:0000313" key="2">
    <source>
        <dbReference type="EMBL" id="KAK2548033.1"/>
    </source>
</evidence>
<name>A0AAD9PS15_ACRCE</name>
<gene>
    <name evidence="2" type="ORF">P5673_031861</name>
</gene>
<accession>A0AAD9PS15</accession>
<dbReference type="AlphaFoldDB" id="A0AAD9PS15"/>